<dbReference type="OrthoDB" id="5778218at2759"/>
<keyword evidence="2" id="KW-1185">Reference proteome</keyword>
<gene>
    <name evidence="1" type="primary">WBGene00276556</name>
</gene>
<evidence type="ECO:0000313" key="2">
    <source>
        <dbReference type="Proteomes" id="UP000005239"/>
    </source>
</evidence>
<proteinExistence type="predicted"/>
<accession>A0A2A6B4S9</accession>
<accession>A0A8R1UQU4</accession>
<dbReference type="EnsemblMetazoa" id="PPA38187.1">
    <property type="protein sequence ID" value="PPA38187.1"/>
    <property type="gene ID" value="WBGene00276556"/>
</dbReference>
<reference evidence="1" key="2">
    <citation type="submission" date="2022-06" db="UniProtKB">
        <authorList>
            <consortium name="EnsemblMetazoa"/>
        </authorList>
    </citation>
    <scope>IDENTIFICATION</scope>
    <source>
        <strain evidence="1">PS312</strain>
    </source>
</reference>
<sequence>MGWFFEPSGTTPAARAKSFYGVVLDRVISGEYCDSLIRIPGGKP</sequence>
<name>A0A2A6B4S9_PRIPA</name>
<reference evidence="2" key="1">
    <citation type="journal article" date="2008" name="Nat. Genet.">
        <title>The Pristionchus pacificus genome provides a unique perspective on nematode lifestyle and parasitism.</title>
        <authorList>
            <person name="Dieterich C."/>
            <person name="Clifton S.W."/>
            <person name="Schuster L.N."/>
            <person name="Chinwalla A."/>
            <person name="Delehaunty K."/>
            <person name="Dinkelacker I."/>
            <person name="Fulton L."/>
            <person name="Fulton R."/>
            <person name="Godfrey J."/>
            <person name="Minx P."/>
            <person name="Mitreva M."/>
            <person name="Roeseler W."/>
            <person name="Tian H."/>
            <person name="Witte H."/>
            <person name="Yang S.P."/>
            <person name="Wilson R.K."/>
            <person name="Sommer R.J."/>
        </authorList>
    </citation>
    <scope>NUCLEOTIDE SEQUENCE [LARGE SCALE GENOMIC DNA]</scope>
    <source>
        <strain evidence="2">PS312</strain>
    </source>
</reference>
<protein>
    <submittedName>
        <fullName evidence="1">Uncharacterized protein</fullName>
    </submittedName>
</protein>
<evidence type="ECO:0000313" key="1">
    <source>
        <dbReference type="EnsemblMetazoa" id="PPA38187.1"/>
    </source>
</evidence>
<dbReference type="AlphaFoldDB" id="A0A2A6B4S9"/>
<dbReference type="Proteomes" id="UP000005239">
    <property type="component" value="Unassembled WGS sequence"/>
</dbReference>
<organism evidence="1 2">
    <name type="scientific">Pristionchus pacificus</name>
    <name type="common">Parasitic nematode worm</name>
    <dbReference type="NCBI Taxonomy" id="54126"/>
    <lineage>
        <taxon>Eukaryota</taxon>
        <taxon>Metazoa</taxon>
        <taxon>Ecdysozoa</taxon>
        <taxon>Nematoda</taxon>
        <taxon>Chromadorea</taxon>
        <taxon>Rhabditida</taxon>
        <taxon>Rhabditina</taxon>
        <taxon>Diplogasteromorpha</taxon>
        <taxon>Diplogasteroidea</taxon>
        <taxon>Neodiplogasteridae</taxon>
        <taxon>Pristionchus</taxon>
    </lineage>
</organism>